<dbReference type="KEGG" id="nwl:NWFMUON74_38550"/>
<sequence>MRTTRISGGSTGEVERRLLDIHSDVWWSPADSAYIAYSVDFPALVCSDPRSPLAAIDILEARILEKLRRGHPALRTDEA</sequence>
<proteinExistence type="predicted"/>
<dbReference type="GeneID" id="80348365"/>
<organism evidence="1 2">
    <name type="scientific">Nocardia wallacei</name>
    <dbReference type="NCBI Taxonomy" id="480035"/>
    <lineage>
        <taxon>Bacteria</taxon>
        <taxon>Bacillati</taxon>
        <taxon>Actinomycetota</taxon>
        <taxon>Actinomycetes</taxon>
        <taxon>Mycobacteriales</taxon>
        <taxon>Nocardiaceae</taxon>
        <taxon>Nocardia</taxon>
    </lineage>
</organism>
<keyword evidence="2" id="KW-1185">Reference proteome</keyword>
<name>A0A7G1KPC2_9NOCA</name>
<accession>A0A7G1KPC2</accession>
<reference evidence="1 2" key="1">
    <citation type="submission" date="2020-08" db="EMBL/GenBank/DDBJ databases">
        <title>Genome Sequencing of Nocardia wallacei strain FMUON74 and assembly.</title>
        <authorList>
            <person name="Toyokawa M."/>
            <person name="Uesaka K."/>
        </authorList>
    </citation>
    <scope>NUCLEOTIDE SEQUENCE [LARGE SCALE GENOMIC DNA]</scope>
    <source>
        <strain evidence="1 2">FMUON74</strain>
    </source>
</reference>
<evidence type="ECO:0000313" key="2">
    <source>
        <dbReference type="Proteomes" id="UP000516173"/>
    </source>
</evidence>
<dbReference type="EMBL" id="AP023396">
    <property type="protein sequence ID" value="BCK56083.1"/>
    <property type="molecule type" value="Genomic_DNA"/>
</dbReference>
<protein>
    <submittedName>
        <fullName evidence="1">Uncharacterized protein</fullName>
    </submittedName>
</protein>
<dbReference type="AlphaFoldDB" id="A0A7G1KPC2"/>
<dbReference type="Proteomes" id="UP000516173">
    <property type="component" value="Chromosome"/>
</dbReference>
<gene>
    <name evidence="1" type="ORF">NWFMUON74_38550</name>
</gene>
<dbReference type="RefSeq" id="WP_187683227.1">
    <property type="nucleotide sequence ID" value="NZ_AP023396.1"/>
</dbReference>
<evidence type="ECO:0000313" key="1">
    <source>
        <dbReference type="EMBL" id="BCK56083.1"/>
    </source>
</evidence>